<dbReference type="STRING" id="655355.SAMN05216283_103114"/>
<dbReference type="PROSITE" id="PS51257">
    <property type="entry name" value="PROKAR_LIPOPROTEIN"/>
    <property type="match status" value="1"/>
</dbReference>
<organism evidence="2 3">
    <name type="scientific">Sunxiuqinia elliptica</name>
    <dbReference type="NCBI Taxonomy" id="655355"/>
    <lineage>
        <taxon>Bacteria</taxon>
        <taxon>Pseudomonadati</taxon>
        <taxon>Bacteroidota</taxon>
        <taxon>Bacteroidia</taxon>
        <taxon>Marinilabiliales</taxon>
        <taxon>Prolixibacteraceae</taxon>
        <taxon>Sunxiuqinia</taxon>
    </lineage>
</organism>
<dbReference type="InterPro" id="IPR000917">
    <property type="entry name" value="Sulfatase_N"/>
</dbReference>
<evidence type="ECO:0000259" key="1">
    <source>
        <dbReference type="Pfam" id="PF00884"/>
    </source>
</evidence>
<name>A0A1I2GVR3_9BACT</name>
<proteinExistence type="predicted"/>
<evidence type="ECO:0000313" key="2">
    <source>
        <dbReference type="EMBL" id="SFF20671.1"/>
    </source>
</evidence>
<dbReference type="RefSeq" id="WP_093919543.1">
    <property type="nucleotide sequence ID" value="NZ_FONW01000003.1"/>
</dbReference>
<protein>
    <submittedName>
        <fullName evidence="2">Uncharacterized sulfatase</fullName>
    </submittedName>
</protein>
<dbReference type="InterPro" id="IPR052701">
    <property type="entry name" value="GAG_Ulvan_Degrading_Sulfatases"/>
</dbReference>
<sequence length="538" mass="61461">MKRTIGISGMLLMVACTTTVEECKAKRPNIIIAISDDQSFAHTSFAGCTFVRTPAFDRVAREGIYFSNCIAGSPGCAPSRSSLVTGRHHWQNEQSGQHFSGWLDKYVPFVDLLSDNGYLTGYTGKGVAPFQYHRNHIEEDSFRIENAAGKGFNQLAYDATEKETTGLSSIDYYANFKAFMSGRKDDQPFYFWYGGYEPHRVYEKGAWKRSGKKLENVQVPGFLPDTEEIRGDILDYAMEIEWFDKQLLKMINYLEEIGELENTIIIVTSDNGMPFPRAKALCVEYGIHVPLAIRYPQKFPGGRVVEDVVSFIDFAPTILELTETTADGMMPVTGKSLVEVLTSDKDGMVDRSRQFAFSGRERHSSSRWKNLGYPQRAIRNNDFLYVWNMKPDRWPAGAPQRLNPDQENELLPLYGIDEQGKHHSDWAFTDVDGSPAKSYIVEHFEEKEVRPFFDLAFEKQPEEMLYNIKEDPFCLNNLIEDKNYSSIRAKLKQELRKELIRTGDPRMVGSDEGIFETYKRYSSIRAFPKPKEAGNNNF</sequence>
<dbReference type="InterPro" id="IPR017850">
    <property type="entry name" value="Alkaline_phosphatase_core_sf"/>
</dbReference>
<dbReference type="EMBL" id="FONW01000003">
    <property type="protein sequence ID" value="SFF20671.1"/>
    <property type="molecule type" value="Genomic_DNA"/>
</dbReference>
<dbReference type="Proteomes" id="UP000198964">
    <property type="component" value="Unassembled WGS sequence"/>
</dbReference>
<keyword evidence="3" id="KW-1185">Reference proteome</keyword>
<dbReference type="Pfam" id="PF00884">
    <property type="entry name" value="Sulfatase"/>
    <property type="match status" value="1"/>
</dbReference>
<reference evidence="2 3" key="1">
    <citation type="submission" date="2016-10" db="EMBL/GenBank/DDBJ databases">
        <authorList>
            <person name="de Groot N.N."/>
        </authorList>
    </citation>
    <scope>NUCLEOTIDE SEQUENCE [LARGE SCALE GENOMIC DNA]</scope>
    <source>
        <strain evidence="2 3">CGMCC 1.9156</strain>
    </source>
</reference>
<dbReference type="PANTHER" id="PTHR43751">
    <property type="entry name" value="SULFATASE"/>
    <property type="match status" value="1"/>
</dbReference>
<dbReference type="PANTHER" id="PTHR43751:SF1">
    <property type="entry name" value="SULFATASE ATSG-RELATED"/>
    <property type="match status" value="1"/>
</dbReference>
<gene>
    <name evidence="2" type="ORF">SAMN05216283_103114</name>
</gene>
<dbReference type="SUPFAM" id="SSF53649">
    <property type="entry name" value="Alkaline phosphatase-like"/>
    <property type="match status" value="1"/>
</dbReference>
<dbReference type="CDD" id="cd16027">
    <property type="entry name" value="SGSH"/>
    <property type="match status" value="1"/>
</dbReference>
<accession>A0A1I2GVR3</accession>
<feature type="domain" description="Sulfatase N-terminal" evidence="1">
    <location>
        <begin position="28"/>
        <end position="322"/>
    </location>
</feature>
<evidence type="ECO:0000313" key="3">
    <source>
        <dbReference type="Proteomes" id="UP000198964"/>
    </source>
</evidence>
<dbReference type="Gene3D" id="3.40.720.10">
    <property type="entry name" value="Alkaline Phosphatase, subunit A"/>
    <property type="match status" value="1"/>
</dbReference>
<dbReference type="AlphaFoldDB" id="A0A1I2GVR3"/>